<dbReference type="Proteomes" id="UP000679220">
    <property type="component" value="Unassembled WGS sequence"/>
</dbReference>
<gene>
    <name evidence="1" type="ORF">KDU71_22335</name>
</gene>
<dbReference type="Pfam" id="PF02635">
    <property type="entry name" value="DsrE"/>
    <property type="match status" value="1"/>
</dbReference>
<dbReference type="EMBL" id="JAGTAR010000063">
    <property type="protein sequence ID" value="MBR8538326.1"/>
    <property type="molecule type" value="Genomic_DNA"/>
</dbReference>
<accession>A0A941F7M5</accession>
<evidence type="ECO:0000313" key="1">
    <source>
        <dbReference type="EMBL" id="MBR8538326.1"/>
    </source>
</evidence>
<comment type="caution">
    <text evidence="1">The sequence shown here is derived from an EMBL/GenBank/DDBJ whole genome shotgun (WGS) entry which is preliminary data.</text>
</comment>
<dbReference type="SUPFAM" id="SSF75169">
    <property type="entry name" value="DsrEFH-like"/>
    <property type="match status" value="1"/>
</dbReference>
<dbReference type="AlphaFoldDB" id="A0A941F7M5"/>
<reference evidence="1" key="2">
    <citation type="submission" date="2021-04" db="EMBL/GenBank/DDBJ databases">
        <authorList>
            <person name="Zhang T."/>
            <person name="Zhang Y."/>
            <person name="Lu D."/>
            <person name="Zuo D."/>
            <person name="Du Z."/>
        </authorList>
    </citation>
    <scope>NUCLEOTIDE SEQUENCE</scope>
    <source>
        <strain evidence="1">JR1</strain>
    </source>
</reference>
<reference evidence="1" key="1">
    <citation type="journal article" date="2018" name="Int. J. Syst. Evol. Microbiol.">
        <title>Carboxylicivirga sediminis sp. nov., isolated from coastal sediment.</title>
        <authorList>
            <person name="Wang F.Q."/>
            <person name="Ren L.H."/>
            <person name="Zou R.J."/>
            <person name="Sun Y.Z."/>
            <person name="Liu X.J."/>
            <person name="Jiang F."/>
            <person name="Liu L.J."/>
        </authorList>
    </citation>
    <scope>NUCLEOTIDE SEQUENCE</scope>
    <source>
        <strain evidence="1">JR1</strain>
    </source>
</reference>
<dbReference type="InterPro" id="IPR003787">
    <property type="entry name" value="Sulphur_relay_DsrE/F-like"/>
</dbReference>
<keyword evidence="2" id="KW-1185">Reference proteome</keyword>
<dbReference type="RefSeq" id="WP_212193349.1">
    <property type="nucleotide sequence ID" value="NZ_JAGTAR010000063.1"/>
</dbReference>
<name>A0A941F7M5_9BACT</name>
<proteinExistence type="predicted"/>
<evidence type="ECO:0000313" key="2">
    <source>
        <dbReference type="Proteomes" id="UP000679220"/>
    </source>
</evidence>
<sequence>MKKLTDLLLITQNGMGSGDAELKIKLLGNYFNVLISDNRLPGFIAFYNEGVKVLGKDSPFQKQLNKLEQQGVKLIACSTCLNHYQINDIVAGIKGTMPDIVTLQCDARKVITL</sequence>
<organism evidence="1 2">
    <name type="scientific">Carboxylicivirga sediminis</name>
    <dbReference type="NCBI Taxonomy" id="2006564"/>
    <lineage>
        <taxon>Bacteria</taxon>
        <taxon>Pseudomonadati</taxon>
        <taxon>Bacteroidota</taxon>
        <taxon>Bacteroidia</taxon>
        <taxon>Marinilabiliales</taxon>
        <taxon>Marinilabiliaceae</taxon>
        <taxon>Carboxylicivirga</taxon>
    </lineage>
</organism>
<protein>
    <submittedName>
        <fullName evidence="1">DsrE family protein</fullName>
    </submittedName>
</protein>
<dbReference type="Gene3D" id="3.40.1260.10">
    <property type="entry name" value="DsrEFH-like"/>
    <property type="match status" value="1"/>
</dbReference>
<dbReference type="InterPro" id="IPR027396">
    <property type="entry name" value="DsrEFH-like"/>
</dbReference>